<name>A0A088FSV4_9CAUD</name>
<reference evidence="1 2" key="1">
    <citation type="submission" date="2014-07" db="EMBL/GenBank/DDBJ databases">
        <authorList>
            <person name="Barna A.M."/>
            <person name="Butterbrodt E.W."/>
            <person name="Cole K.D."/>
            <person name="Kelling B.L."/>
            <person name="Kponou M.-M.Y."/>
            <person name="Mack M.A."/>
            <person name="Mohn T.C."/>
            <person name="Neisius C."/>
            <person name="Nolting E.C."/>
            <person name="Pumper S.J."/>
            <person name="Schmidt M.E."/>
            <person name="Sirek E."/>
            <person name="Sorge E.L."/>
            <person name="Wilson R.K."/>
            <person name="Bonilla J.A."/>
            <person name="Klyczek K."/>
            <person name="Mogen K.L."/>
            <person name="Serrano M.G."/>
            <person name="Buck G."/>
            <person name="Lee V."/>
            <person name="Wang Y."/>
            <person name="Carvalho R."/>
            <person name="Voegtly L."/>
            <person name="Shi R."/>
            <person name="Duckworth R."/>
            <person name="Johnson A."/>
            <person name="Loviza R."/>
            <person name="Walstead R."/>
            <person name="Shah Z."/>
            <person name="Kiflezghi M."/>
            <person name="Wade K."/>
            <person name="Anders K.R."/>
            <person name="Braun M.A."/>
            <person name="Delesalle V.A."/>
            <person name="Hughes L.E."/>
            <person name="Ware V.C."/>
            <person name="Bradley K.W."/>
            <person name="Barker L.P."/>
            <person name="Asai D.J."/>
            <person name="Bowman C.A."/>
            <person name="Russell D.A."/>
            <person name="Pope W.H."/>
            <person name="Jacobs-Sera D."/>
            <person name="Hendrix R.W."/>
            <person name="Hatfull G.F."/>
        </authorList>
    </citation>
    <scope>NUCLEOTIDE SEQUENCE [LARGE SCALE GENOMIC DNA]</scope>
</reference>
<dbReference type="Proteomes" id="UP000029346">
    <property type="component" value="Segment"/>
</dbReference>
<evidence type="ECO:0000313" key="2">
    <source>
        <dbReference type="Proteomes" id="UP000029346"/>
    </source>
</evidence>
<protein>
    <submittedName>
        <fullName evidence="1">Uncharacterized protein</fullName>
    </submittedName>
</protein>
<dbReference type="GeneID" id="26625540"/>
<accession>A0A088FSV4</accession>
<dbReference type="RefSeq" id="YP_009198470.1">
    <property type="nucleotide sequence ID" value="NC_028798.1"/>
</dbReference>
<proteinExistence type="predicted"/>
<organism evidence="1 2">
    <name type="scientific">Mycobacterium phage MarQuardt</name>
    <dbReference type="NCBI Taxonomy" id="1527516"/>
    <lineage>
        <taxon>Viruses</taxon>
        <taxon>Duplodnaviria</taxon>
        <taxon>Heunggongvirae</taxon>
        <taxon>Uroviricota</taxon>
        <taxon>Caudoviricetes</taxon>
        <taxon>Microwolfvirus</taxon>
        <taxon>Microwolfvirus JHC117</taxon>
    </lineage>
</organism>
<evidence type="ECO:0000313" key="1">
    <source>
        <dbReference type="EMBL" id="AIM51095.1"/>
    </source>
</evidence>
<dbReference type="KEGG" id="vg:26625540"/>
<gene>
    <name evidence="1" type="ORF">PBI_MARQUARDT_45</name>
</gene>
<dbReference type="OrthoDB" id="23769at10239"/>
<dbReference type="EMBL" id="KM233454">
    <property type="protein sequence ID" value="AIM51095.1"/>
    <property type="molecule type" value="Genomic_DNA"/>
</dbReference>
<sequence>MDEIPWSPAYRVTVADDDSRSFETNSAVVTIQTRVPQEVLADNVFRNVLAGIGKEITDGRS</sequence>